<dbReference type="Proteomes" id="UP001253545">
    <property type="component" value="Unassembled WGS sequence"/>
</dbReference>
<name>A0ABU2ZV26_9ALTE</name>
<sequence length="135" mass="15497">MKVGAIFFDTNFHFHDGESGEKLFVVLGTKNSITVVAKTTSSGYGKNIEYGCQPNDRFHNFYLPVNTCYLKKNTWICLDEFYEVNNNELLQKKFTSVIRHICDLDTCLAKELQNCALISEDISMRQEKLINNSLL</sequence>
<dbReference type="RefSeq" id="WP_311369637.1">
    <property type="nucleotide sequence ID" value="NZ_JAVRHX010000005.1"/>
</dbReference>
<accession>A0ABU2ZV26</accession>
<dbReference type="EMBL" id="JAVRHX010000005">
    <property type="protein sequence ID" value="MDT0596111.1"/>
    <property type="molecule type" value="Genomic_DNA"/>
</dbReference>
<reference evidence="1 2" key="1">
    <citation type="submission" date="2023-09" db="EMBL/GenBank/DDBJ databases">
        <authorList>
            <person name="Rey-Velasco X."/>
        </authorList>
    </citation>
    <scope>NUCLEOTIDE SEQUENCE [LARGE SCALE GENOMIC DNA]</scope>
    <source>
        <strain evidence="1 2">P117</strain>
    </source>
</reference>
<protein>
    <submittedName>
        <fullName evidence="1">Uncharacterized protein</fullName>
    </submittedName>
</protein>
<organism evidence="1 2">
    <name type="scientific">Glaciecola petra</name>
    <dbReference type="NCBI Taxonomy" id="3075602"/>
    <lineage>
        <taxon>Bacteria</taxon>
        <taxon>Pseudomonadati</taxon>
        <taxon>Pseudomonadota</taxon>
        <taxon>Gammaproteobacteria</taxon>
        <taxon>Alteromonadales</taxon>
        <taxon>Alteromonadaceae</taxon>
        <taxon>Glaciecola</taxon>
    </lineage>
</organism>
<evidence type="ECO:0000313" key="1">
    <source>
        <dbReference type="EMBL" id="MDT0596111.1"/>
    </source>
</evidence>
<gene>
    <name evidence="1" type="ORF">RM552_14755</name>
</gene>
<evidence type="ECO:0000313" key="2">
    <source>
        <dbReference type="Proteomes" id="UP001253545"/>
    </source>
</evidence>
<comment type="caution">
    <text evidence="1">The sequence shown here is derived from an EMBL/GenBank/DDBJ whole genome shotgun (WGS) entry which is preliminary data.</text>
</comment>
<keyword evidence="2" id="KW-1185">Reference proteome</keyword>
<proteinExistence type="predicted"/>